<proteinExistence type="predicted"/>
<keyword evidence="2" id="KW-0472">Membrane</keyword>
<protein>
    <recommendedName>
        <fullName evidence="5">DUF3060 domain-containing protein</fullName>
    </recommendedName>
</protein>
<gene>
    <name evidence="3" type="ORF">BST14_09240</name>
</gene>
<dbReference type="RefSeq" id="WP_211280686.1">
    <property type="nucleotide sequence ID" value="NZ_MVHG01000015.1"/>
</dbReference>
<feature type="region of interest" description="Disordered" evidence="1">
    <location>
        <begin position="1"/>
        <end position="22"/>
    </location>
</feature>
<evidence type="ECO:0008006" key="5">
    <source>
        <dbReference type="Google" id="ProtNLM"/>
    </source>
</evidence>
<evidence type="ECO:0000313" key="3">
    <source>
        <dbReference type="EMBL" id="ORA17178.1"/>
    </source>
</evidence>
<evidence type="ECO:0000256" key="1">
    <source>
        <dbReference type="SAM" id="MobiDB-lite"/>
    </source>
</evidence>
<comment type="caution">
    <text evidence="3">The sequence shown here is derived from an EMBL/GenBank/DDBJ whole genome shotgun (WGS) entry which is preliminary data.</text>
</comment>
<feature type="transmembrane region" description="Helical" evidence="2">
    <location>
        <begin position="27"/>
        <end position="47"/>
    </location>
</feature>
<dbReference type="EMBL" id="MVHG01000015">
    <property type="protein sequence ID" value="ORA17178.1"/>
    <property type="molecule type" value="Genomic_DNA"/>
</dbReference>
<organism evidence="3 4">
    <name type="scientific">Mycobacterium arosiense ATCC BAA-1401 = DSM 45069</name>
    <dbReference type="NCBI Taxonomy" id="1265311"/>
    <lineage>
        <taxon>Bacteria</taxon>
        <taxon>Bacillati</taxon>
        <taxon>Actinomycetota</taxon>
        <taxon>Actinomycetes</taxon>
        <taxon>Mycobacteriales</taxon>
        <taxon>Mycobacteriaceae</taxon>
        <taxon>Mycobacterium</taxon>
        <taxon>Mycobacterium avium complex (MAC)</taxon>
    </lineage>
</organism>
<dbReference type="AlphaFoldDB" id="A0A1W9ZKE6"/>
<dbReference type="Pfam" id="PF11259">
    <property type="entry name" value="DUF3060"/>
    <property type="match status" value="1"/>
</dbReference>
<dbReference type="InterPro" id="IPR021417">
    <property type="entry name" value="DUF3060"/>
</dbReference>
<keyword evidence="4" id="KW-1185">Reference proteome</keyword>
<name>A0A1W9ZKE6_MYCAI</name>
<evidence type="ECO:0000256" key="2">
    <source>
        <dbReference type="SAM" id="Phobius"/>
    </source>
</evidence>
<reference evidence="3 4" key="1">
    <citation type="submission" date="2016-12" db="EMBL/GenBank/DDBJ databases">
        <title>The new phylogeny of genus Mycobacterium.</title>
        <authorList>
            <person name="Tortoli E."/>
            <person name="Trovato A."/>
            <person name="Cirillo D.M."/>
        </authorList>
    </citation>
    <scope>NUCLEOTIDE SEQUENCE [LARGE SCALE GENOMIC DNA]</scope>
    <source>
        <strain evidence="3 4">DSM 45069</strain>
    </source>
</reference>
<dbReference type="Proteomes" id="UP000192707">
    <property type="component" value="Unassembled WGS sequence"/>
</dbReference>
<keyword evidence="2" id="KW-1133">Transmembrane helix</keyword>
<keyword evidence="2" id="KW-0812">Transmembrane</keyword>
<evidence type="ECO:0000313" key="4">
    <source>
        <dbReference type="Proteomes" id="UP000192707"/>
    </source>
</evidence>
<accession>A0A1W9ZKE6</accession>
<sequence length="148" mass="14860">MTQTMQRPDQADPDAQTRPQRSGGLPGLWLVAVAAALAYAGLLAVGVRTDLTGSSPSTVPEAGTLQVSGTGMTKTLPCHAGYLSVSGARNTITLTGHCTSVSVSGSANHVAVDSTDAASASGNGNVVLYHWGSPKTANVGTANVVRQG</sequence>